<evidence type="ECO:0000313" key="2">
    <source>
        <dbReference type="Proteomes" id="UP000515344"/>
    </source>
</evidence>
<gene>
    <name evidence="1" type="ORF">H4075_04655</name>
</gene>
<accession>A0A7G5XJ46</accession>
<dbReference type="Proteomes" id="UP000515344">
    <property type="component" value="Chromosome"/>
</dbReference>
<evidence type="ECO:0000313" key="1">
    <source>
        <dbReference type="EMBL" id="QNA45499.1"/>
    </source>
</evidence>
<dbReference type="SUPFAM" id="SSF53335">
    <property type="entry name" value="S-adenosyl-L-methionine-dependent methyltransferases"/>
    <property type="match status" value="1"/>
</dbReference>
<organism evidence="1 2">
    <name type="scientific">Lacibacter sediminis</name>
    <dbReference type="NCBI Taxonomy" id="2760713"/>
    <lineage>
        <taxon>Bacteria</taxon>
        <taxon>Pseudomonadati</taxon>
        <taxon>Bacteroidota</taxon>
        <taxon>Chitinophagia</taxon>
        <taxon>Chitinophagales</taxon>
        <taxon>Chitinophagaceae</taxon>
        <taxon>Lacibacter</taxon>
    </lineage>
</organism>
<reference evidence="2" key="1">
    <citation type="submission" date="2020-08" db="EMBL/GenBank/DDBJ databases">
        <title>Lacibacter sp. S13-6-6 genome sequencing.</title>
        <authorList>
            <person name="Jin L."/>
        </authorList>
    </citation>
    <scope>NUCLEOTIDE SEQUENCE [LARGE SCALE GENOMIC DNA]</scope>
    <source>
        <strain evidence="2">S13-6-6</strain>
    </source>
</reference>
<keyword evidence="1" id="KW-0489">Methyltransferase</keyword>
<dbReference type="Gene3D" id="3.40.50.150">
    <property type="entry name" value="Vaccinia Virus protein VP39"/>
    <property type="match status" value="1"/>
</dbReference>
<dbReference type="GO" id="GO:0032259">
    <property type="term" value="P:methylation"/>
    <property type="evidence" value="ECO:0007669"/>
    <property type="project" value="UniProtKB-KW"/>
</dbReference>
<dbReference type="AlphaFoldDB" id="A0A7G5XJ46"/>
<proteinExistence type="predicted"/>
<keyword evidence="1" id="KW-0808">Transferase</keyword>
<keyword evidence="2" id="KW-1185">Reference proteome</keyword>
<sequence>MSQLINHHPASFRDPSGFIYEKDGTIYRFVSDNYSQDYDLLMKSGLADDLLKKKLLLPFTDLSENHTGRSDWYKTLQPQQLPFLSYAWEWSFEQLKDAALTTLNICRQALHKGMILKDATPSNIQLVDGKYKLIDTLSFETYIEGESWIAYRQFCECFLNPLLIAVYTGMEVHKLILSYPDGVPAAVTSKLLPFKTKLNASVYLHVHLQAKMAGKQSTEQKQTTRKITKKNIEQILENLHSCISNLLLPSQSTTWNNYYSETILSESYFLEKKKLVSSILGSIEYSSVLDLGANEGEFSLLCKNEAMVISTDFDSDCINRFYKRIKEEKRTNIYPSVIDLTYPSPSMGWMNEERPAFFSRTKVDVCMALALIHHLAIAKNITFEQLAAFLASVCKVLIIEFVPKSDPKVAVMLQWRKDIFNNYDEETFEEAFAKLFELEKKMNAQGSERTMYVYRKK</sequence>
<dbReference type="CDD" id="cd02440">
    <property type="entry name" value="AdoMet_MTases"/>
    <property type="match status" value="1"/>
</dbReference>
<protein>
    <submittedName>
        <fullName evidence="1">SAM-dependent methyltransferase</fullName>
    </submittedName>
</protein>
<dbReference type="RefSeq" id="WP_182804610.1">
    <property type="nucleotide sequence ID" value="NZ_CP060007.1"/>
</dbReference>
<dbReference type="EMBL" id="CP060007">
    <property type="protein sequence ID" value="QNA45499.1"/>
    <property type="molecule type" value="Genomic_DNA"/>
</dbReference>
<dbReference type="InterPro" id="IPR029063">
    <property type="entry name" value="SAM-dependent_MTases_sf"/>
</dbReference>
<name>A0A7G5XJ46_9BACT</name>
<dbReference type="KEGG" id="lacs:H4075_04655"/>
<dbReference type="GO" id="GO:0008168">
    <property type="term" value="F:methyltransferase activity"/>
    <property type="evidence" value="ECO:0007669"/>
    <property type="project" value="UniProtKB-KW"/>
</dbReference>